<dbReference type="Proteomes" id="UP000464378">
    <property type="component" value="Chromosome"/>
</dbReference>
<dbReference type="Pfam" id="PF00270">
    <property type="entry name" value="DEAD"/>
    <property type="match status" value="1"/>
</dbReference>
<dbReference type="InterPro" id="IPR014001">
    <property type="entry name" value="Helicase_ATP-bd"/>
</dbReference>
<dbReference type="InterPro" id="IPR045628">
    <property type="entry name" value="Lhr_WH_dom"/>
</dbReference>
<evidence type="ECO:0000256" key="5">
    <source>
        <dbReference type="ARBA" id="ARBA00022840"/>
    </source>
</evidence>
<dbReference type="AlphaFoldDB" id="A0A6C2YUD4"/>
<keyword evidence="1" id="KW-0547">Nucleotide-binding</keyword>
<dbReference type="EMBL" id="LR586016">
    <property type="protein sequence ID" value="VIP05001.1"/>
    <property type="molecule type" value="Genomic_DNA"/>
</dbReference>
<dbReference type="SMART" id="SM00490">
    <property type="entry name" value="HELICc"/>
    <property type="match status" value="1"/>
</dbReference>
<dbReference type="SUPFAM" id="SSF52540">
    <property type="entry name" value="P-loop containing nucleoside triphosphate hydrolases"/>
    <property type="match status" value="1"/>
</dbReference>
<keyword evidence="5" id="KW-0067">ATP-binding</keyword>
<keyword evidence="14" id="KW-1185">Reference proteome</keyword>
<dbReference type="InterPro" id="IPR013701">
    <property type="entry name" value="Lhr-like_DEAD/DEAH_assoc"/>
</dbReference>
<dbReference type="CDD" id="cd18796">
    <property type="entry name" value="SF2_C_LHR"/>
    <property type="match status" value="1"/>
</dbReference>
<keyword evidence="2" id="KW-0227">DNA damage</keyword>
<dbReference type="PROSITE" id="PS51194">
    <property type="entry name" value="HELICASE_CTER"/>
    <property type="match status" value="1"/>
</dbReference>
<dbReference type="InterPro" id="IPR001650">
    <property type="entry name" value="Helicase_C-like"/>
</dbReference>
<dbReference type="KEGG" id="tim:GMBLW1_41920"/>
<keyword evidence="7" id="KW-0234">DNA repair</keyword>
<organism evidence="13">
    <name type="scientific">Tuwongella immobilis</name>
    <dbReference type="NCBI Taxonomy" id="692036"/>
    <lineage>
        <taxon>Bacteria</taxon>
        <taxon>Pseudomonadati</taxon>
        <taxon>Planctomycetota</taxon>
        <taxon>Planctomycetia</taxon>
        <taxon>Gemmatales</taxon>
        <taxon>Gemmataceae</taxon>
        <taxon>Tuwongella</taxon>
    </lineage>
</organism>
<dbReference type="PANTHER" id="PTHR47962">
    <property type="entry name" value="ATP-DEPENDENT HELICASE LHR-RELATED-RELATED"/>
    <property type="match status" value="1"/>
</dbReference>
<accession>A0A6C2YUD4</accession>
<name>A0A6C2YUD4_9BACT</name>
<dbReference type="FunCoup" id="A0A6C2YUD4">
    <property type="interactions" value="42"/>
</dbReference>
<evidence type="ECO:0000256" key="2">
    <source>
        <dbReference type="ARBA" id="ARBA00022763"/>
    </source>
</evidence>
<evidence type="ECO:0000259" key="11">
    <source>
        <dbReference type="PROSITE" id="PS51192"/>
    </source>
</evidence>
<dbReference type="GO" id="GO:0005524">
    <property type="term" value="F:ATP binding"/>
    <property type="evidence" value="ECO:0007669"/>
    <property type="project" value="UniProtKB-KW"/>
</dbReference>
<reference evidence="13" key="1">
    <citation type="submission" date="2019-04" db="EMBL/GenBank/DDBJ databases">
        <authorList>
            <consortium name="Science for Life Laboratories"/>
        </authorList>
    </citation>
    <scope>NUCLEOTIDE SEQUENCE</scope>
    <source>
        <strain evidence="13">MBLW1</strain>
    </source>
</reference>
<dbReference type="GO" id="GO:0006281">
    <property type="term" value="P:DNA repair"/>
    <property type="evidence" value="ECO:0007669"/>
    <property type="project" value="UniProtKB-KW"/>
</dbReference>
<evidence type="ECO:0000256" key="1">
    <source>
        <dbReference type="ARBA" id="ARBA00022741"/>
    </source>
</evidence>
<dbReference type="SMART" id="SM00487">
    <property type="entry name" value="DEXDc"/>
    <property type="match status" value="1"/>
</dbReference>
<dbReference type="PANTHER" id="PTHR47962:SF3">
    <property type="entry name" value="LARGE ATP-DEPENDENT HELICASE-RELATED PROTEIN"/>
    <property type="match status" value="1"/>
</dbReference>
<dbReference type="Pfam" id="PF19306">
    <property type="entry name" value="WHD_Lhr"/>
    <property type="match status" value="1"/>
</dbReference>
<keyword evidence="6" id="KW-0238">DNA-binding</keyword>
<evidence type="ECO:0000256" key="9">
    <source>
        <dbReference type="ARBA" id="ARBA00093467"/>
    </source>
</evidence>
<evidence type="ECO:0000256" key="6">
    <source>
        <dbReference type="ARBA" id="ARBA00023125"/>
    </source>
</evidence>
<sequence>MSDAASATAIGWMEAWFARHGWSPFPFQREVWAAFGAGESGLIHSATGTGKTYAAFLGPVLESLAELAATGFQPRSPEDPESTESAPRKRSRRKSTASAEPLRVVWLTPLRALAADTQQALEAPIAGLGMPWTIGARTGDTSSSLKSRQLERLPTVLVTTPESLCLLLTRPEARQWFASLRAVICDEWHELLASKRGVQAELALARLRQFSPQLRTWGVSATLGNLETAMHTLLGRIIDATTGEEVPRPGRMVRGAADKITRIDSILPKTIERFPWSGHIGLTLLKPVVETIEQGQSALVFTNTRAQTEIWYQAILDTRPDWAGQIALHHGSLDRKVRDWVENGLRDGSLRCVVCTSSLDLGVDFSPVDQVVQIGSPKGVARLLQRAGRSGHQPGAVSRITFVPTNALECLEIAATRQAAAAGKIEGRIPFDQPLDVLAQHLVTVACGEGFFAPEFFAEIRSTHAYRDLSADEFEWVLDFAMRGGEPLRAYPEFQRITRDSEGRYTVASDGVRRRHRLSLGTIVGDSAILVRYLTGGKLGSIEESFISRLKVGDRFIFAGKPLELAKLQDATAFVRKAKKSDGAIPRWTGSRMPLSTELADAVRDQLQQAKLGKWSSSVELQAMRPILDVQSRWSSIPSEGEFLIERLRNREGWHLFAYPFAGRLVHEGLASLLAYRLSQLQPISFTIAINDYGMELLAPQAFDWRLETLQQMLQPVRLADDILASLNAGEMAKRAFREIARVAGLIVPGMPGSPKSTKQLQASSSLFFQVFVEHDPENLLLHQARREVLERQLEFVRLRDTLQRLQSSEWTIRDVERPTPLAFPLLVDRIREGISSEKLADRVRRMTLELERAADNVPTNALRRS</sequence>
<comment type="similarity">
    <text evidence="9">Belongs to the Lhr helicase family. Lhr-Core subfamily.</text>
</comment>
<evidence type="ECO:0000256" key="10">
    <source>
        <dbReference type="SAM" id="MobiDB-lite"/>
    </source>
</evidence>
<protein>
    <recommendedName>
        <fullName evidence="15">Helicase ATP-binding domain-containing protein</fullName>
    </recommendedName>
</protein>
<evidence type="ECO:0000259" key="12">
    <source>
        <dbReference type="PROSITE" id="PS51194"/>
    </source>
</evidence>
<keyword evidence="3" id="KW-0378">Hydrolase</keyword>
<evidence type="ECO:0000313" key="14">
    <source>
        <dbReference type="Proteomes" id="UP000464378"/>
    </source>
</evidence>
<dbReference type="PROSITE" id="PS51192">
    <property type="entry name" value="HELICASE_ATP_BIND_1"/>
    <property type="match status" value="1"/>
</dbReference>
<dbReference type="GO" id="GO:0016887">
    <property type="term" value="F:ATP hydrolysis activity"/>
    <property type="evidence" value="ECO:0007669"/>
    <property type="project" value="TreeGrafter"/>
</dbReference>
<keyword evidence="4" id="KW-0347">Helicase</keyword>
<dbReference type="InterPro" id="IPR026362">
    <property type="entry name" value="DEXH_lig_assoc"/>
</dbReference>
<dbReference type="NCBIfam" id="TIGR04121">
    <property type="entry name" value="DEXH_lig_assoc"/>
    <property type="match status" value="1"/>
</dbReference>
<evidence type="ECO:0000256" key="4">
    <source>
        <dbReference type="ARBA" id="ARBA00022806"/>
    </source>
</evidence>
<dbReference type="Gene3D" id="3.40.50.300">
    <property type="entry name" value="P-loop containing nucleotide triphosphate hydrolases"/>
    <property type="match status" value="2"/>
</dbReference>
<gene>
    <name evidence="13" type="ORF">GMBLW1_41920</name>
</gene>
<evidence type="ECO:0000256" key="3">
    <source>
        <dbReference type="ARBA" id="ARBA00022801"/>
    </source>
</evidence>
<evidence type="ECO:0000256" key="8">
    <source>
        <dbReference type="ARBA" id="ARBA00023235"/>
    </source>
</evidence>
<dbReference type="Pfam" id="PF00271">
    <property type="entry name" value="Helicase_C"/>
    <property type="match status" value="1"/>
</dbReference>
<dbReference type="GO" id="GO:0003677">
    <property type="term" value="F:DNA binding"/>
    <property type="evidence" value="ECO:0007669"/>
    <property type="project" value="UniProtKB-KW"/>
</dbReference>
<dbReference type="InterPro" id="IPR052511">
    <property type="entry name" value="ATP-dep_Helicase"/>
</dbReference>
<dbReference type="Pfam" id="PF08494">
    <property type="entry name" value="DEAD_assoc"/>
    <property type="match status" value="1"/>
</dbReference>
<evidence type="ECO:0000256" key="7">
    <source>
        <dbReference type="ARBA" id="ARBA00023204"/>
    </source>
</evidence>
<dbReference type="InterPro" id="IPR027417">
    <property type="entry name" value="P-loop_NTPase"/>
</dbReference>
<feature type="region of interest" description="Disordered" evidence="10">
    <location>
        <begin position="70"/>
        <end position="96"/>
    </location>
</feature>
<dbReference type="EMBL" id="LR593887">
    <property type="protein sequence ID" value="VTS07360.1"/>
    <property type="molecule type" value="Genomic_DNA"/>
</dbReference>
<evidence type="ECO:0008006" key="15">
    <source>
        <dbReference type="Google" id="ProtNLM"/>
    </source>
</evidence>
<dbReference type="InterPro" id="IPR011545">
    <property type="entry name" value="DEAD/DEAH_box_helicase_dom"/>
</dbReference>
<dbReference type="PIRSF" id="PIRSF037307">
    <property type="entry name" value="Lhr-like_helic_prd"/>
    <property type="match status" value="1"/>
</dbReference>
<feature type="domain" description="Helicase ATP-binding" evidence="11">
    <location>
        <begin position="32"/>
        <end position="241"/>
    </location>
</feature>
<feature type="domain" description="Helicase C-terminal" evidence="12">
    <location>
        <begin position="284"/>
        <end position="443"/>
    </location>
</feature>
<dbReference type="GO" id="GO:0004386">
    <property type="term" value="F:helicase activity"/>
    <property type="evidence" value="ECO:0007669"/>
    <property type="project" value="UniProtKB-KW"/>
</dbReference>
<dbReference type="InParanoid" id="A0A6C2YUD4"/>
<dbReference type="InterPro" id="IPR017170">
    <property type="entry name" value="Lhr-like"/>
</dbReference>
<dbReference type="RefSeq" id="WP_232056334.1">
    <property type="nucleotide sequence ID" value="NZ_LR593887.1"/>
</dbReference>
<proteinExistence type="inferred from homology"/>
<keyword evidence="8" id="KW-0413">Isomerase</keyword>
<evidence type="ECO:0000313" key="13">
    <source>
        <dbReference type="EMBL" id="VIP05001.1"/>
    </source>
</evidence>